<dbReference type="VEuPathDB" id="FungiDB:DIURU_003995"/>
<keyword evidence="5" id="KW-1185">Reference proteome</keyword>
<dbReference type="Pfam" id="PF12853">
    <property type="entry name" value="NADH_u_ox_C"/>
    <property type="match status" value="1"/>
</dbReference>
<reference evidence="4 5" key="1">
    <citation type="submission" date="2019-07" db="EMBL/GenBank/DDBJ databases">
        <title>Genome assembly of two rare yeast pathogens: Diutina rugosa and Trichomonascus ciferrii.</title>
        <authorList>
            <person name="Mixao V."/>
            <person name="Saus E."/>
            <person name="Hansen A."/>
            <person name="Lass-Flor C."/>
            <person name="Gabaldon T."/>
        </authorList>
    </citation>
    <scope>NUCLEOTIDE SEQUENCE [LARGE SCALE GENOMIC DNA]</scope>
    <source>
        <strain evidence="4 5">CBS 613</strain>
    </source>
</reference>
<protein>
    <recommendedName>
        <fullName evidence="6">NADH-ubiquinone oxidoreductase 21kDa subunit N-terminal domain-containing protein</fullName>
    </recommendedName>
</protein>
<organism evidence="4 5">
    <name type="scientific">Diutina rugosa</name>
    <name type="common">Yeast</name>
    <name type="synonym">Candida rugosa</name>
    <dbReference type="NCBI Taxonomy" id="5481"/>
    <lineage>
        <taxon>Eukaryota</taxon>
        <taxon>Fungi</taxon>
        <taxon>Dikarya</taxon>
        <taxon>Ascomycota</taxon>
        <taxon>Saccharomycotina</taxon>
        <taxon>Pichiomycetes</taxon>
        <taxon>Debaryomycetaceae</taxon>
        <taxon>Diutina</taxon>
    </lineage>
</organism>
<dbReference type="PANTHER" id="PTHR34062:SF1">
    <property type="entry name" value="NADH-UBIQUINONE OXIDOREDUCTASE 21KDA SUBUNIT N-TERMINAL DOMAIN-CONTAINING PROTEIN"/>
    <property type="match status" value="1"/>
</dbReference>
<evidence type="ECO:0000259" key="3">
    <source>
        <dbReference type="Pfam" id="PF12853"/>
    </source>
</evidence>
<name>A0A642UJD6_DIURU</name>
<dbReference type="Pfam" id="PF10785">
    <property type="entry name" value="NADH-u_ox-rdase"/>
    <property type="match status" value="1"/>
</dbReference>
<dbReference type="EMBL" id="SWFT01000117">
    <property type="protein sequence ID" value="KAA8900047.1"/>
    <property type="molecule type" value="Genomic_DNA"/>
</dbReference>
<sequence>MSYSSHNQPVRAPPAVSDYELIDSDPHFKRVVSYMRPSDFGVWAASAVAMPAALVAWEKLEPAAGSFKAPAKVPAGALRATTLLGFFGGFYLAYVRSSKRFLGWSENSREVAKDRYEIKKLLSEGRNPYHTDKSTLDDRLQDTANKFSQYSFLNLAVIPWFNWAYHPYHGVDIKKYYEDRPGEEAWGFKLKPLDEIPK</sequence>
<accession>A0A642UJD6</accession>
<keyword evidence="1" id="KW-0472">Membrane</keyword>
<dbReference type="OrthoDB" id="196140at2759"/>
<dbReference type="PANTHER" id="PTHR34062">
    <property type="entry name" value="OXIDOREDUCTASE 21 KDA SUBUNIT, PUTATIVE (AFU_ORTHOLOGUE AFUA_4G04750)-RELATED"/>
    <property type="match status" value="1"/>
</dbReference>
<feature type="transmembrane region" description="Helical" evidence="1">
    <location>
        <begin position="40"/>
        <end position="57"/>
    </location>
</feature>
<dbReference type="OMA" id="TVPWFNF"/>
<proteinExistence type="predicted"/>
<dbReference type="InterPro" id="IPR053229">
    <property type="entry name" value="NADH-Q_oxidrdct_subunit"/>
</dbReference>
<feature type="domain" description="NADH-ubiquinone oxidoreductase 21kDa subunit N-terminal" evidence="2">
    <location>
        <begin position="17"/>
        <end position="106"/>
    </location>
</feature>
<dbReference type="InterPro" id="IPR019721">
    <property type="entry name" value="NADH-UbQ_OxRdtase_su21_N"/>
</dbReference>
<dbReference type="InterPro" id="IPR024549">
    <property type="entry name" value="NADH-UbQ_OxRdtase_su21_C_fun"/>
</dbReference>
<feature type="domain" description="NADH-ubiquinone oxidoreductase 21kDa subunit C-terminal fungi" evidence="3">
    <location>
        <begin position="115"/>
        <end position="196"/>
    </location>
</feature>
<evidence type="ECO:0000313" key="5">
    <source>
        <dbReference type="Proteomes" id="UP000449547"/>
    </source>
</evidence>
<evidence type="ECO:0008006" key="6">
    <source>
        <dbReference type="Google" id="ProtNLM"/>
    </source>
</evidence>
<feature type="transmembrane region" description="Helical" evidence="1">
    <location>
        <begin position="77"/>
        <end position="95"/>
    </location>
</feature>
<dbReference type="GeneID" id="54782646"/>
<comment type="caution">
    <text evidence="4">The sequence shown here is derived from an EMBL/GenBank/DDBJ whole genome shotgun (WGS) entry which is preliminary data.</text>
</comment>
<dbReference type="RefSeq" id="XP_034011214.1">
    <property type="nucleotide sequence ID" value="XM_034156818.1"/>
</dbReference>
<dbReference type="Proteomes" id="UP000449547">
    <property type="component" value="Unassembled WGS sequence"/>
</dbReference>
<gene>
    <name evidence="4" type="ORF">DIURU_003995</name>
</gene>
<keyword evidence="1" id="KW-1133">Transmembrane helix</keyword>
<evidence type="ECO:0000256" key="1">
    <source>
        <dbReference type="SAM" id="Phobius"/>
    </source>
</evidence>
<dbReference type="AlphaFoldDB" id="A0A642UJD6"/>
<evidence type="ECO:0000313" key="4">
    <source>
        <dbReference type="EMBL" id="KAA8900047.1"/>
    </source>
</evidence>
<evidence type="ECO:0000259" key="2">
    <source>
        <dbReference type="Pfam" id="PF10785"/>
    </source>
</evidence>
<keyword evidence="1" id="KW-0812">Transmembrane</keyword>